<name>A0AAN5C6U2_9BILA</name>
<sequence>PTSSRSRQPRIQFNTKNEANVVLGILENRARNMGKEMNRVQKVEKALDRLNKSIEDQREKLHERVRAAEEEMNGRLGLDPELRWSEVRRMKWGAEL</sequence>
<protein>
    <submittedName>
        <fullName evidence="2">Uncharacterized protein</fullName>
    </submittedName>
</protein>
<feature type="non-terminal residue" evidence="2">
    <location>
        <position position="96"/>
    </location>
</feature>
<dbReference type="Proteomes" id="UP001328107">
    <property type="component" value="Unassembled WGS sequence"/>
</dbReference>
<proteinExistence type="predicted"/>
<comment type="caution">
    <text evidence="2">The sequence shown here is derived from an EMBL/GenBank/DDBJ whole genome shotgun (WGS) entry which is preliminary data.</text>
</comment>
<reference evidence="3" key="1">
    <citation type="submission" date="2022-10" db="EMBL/GenBank/DDBJ databases">
        <title>Genome assembly of Pristionchus species.</title>
        <authorList>
            <person name="Yoshida K."/>
            <person name="Sommer R.J."/>
        </authorList>
    </citation>
    <scope>NUCLEOTIDE SEQUENCE [LARGE SCALE GENOMIC DNA]</scope>
    <source>
        <strain evidence="3">RS5460</strain>
    </source>
</reference>
<keyword evidence="1" id="KW-0175">Coiled coil</keyword>
<organism evidence="2 3">
    <name type="scientific">Pristionchus mayeri</name>
    <dbReference type="NCBI Taxonomy" id="1317129"/>
    <lineage>
        <taxon>Eukaryota</taxon>
        <taxon>Metazoa</taxon>
        <taxon>Ecdysozoa</taxon>
        <taxon>Nematoda</taxon>
        <taxon>Chromadorea</taxon>
        <taxon>Rhabditida</taxon>
        <taxon>Rhabditina</taxon>
        <taxon>Diplogasteromorpha</taxon>
        <taxon>Diplogasteroidea</taxon>
        <taxon>Neodiplogasteridae</taxon>
        <taxon>Pristionchus</taxon>
    </lineage>
</organism>
<feature type="coiled-coil region" evidence="1">
    <location>
        <begin position="33"/>
        <end position="71"/>
    </location>
</feature>
<evidence type="ECO:0000313" key="2">
    <source>
        <dbReference type="EMBL" id="GMR39618.1"/>
    </source>
</evidence>
<accession>A0AAN5C6U2</accession>
<feature type="non-terminal residue" evidence="2">
    <location>
        <position position="1"/>
    </location>
</feature>
<dbReference type="EMBL" id="BTRK01000002">
    <property type="protein sequence ID" value="GMR39618.1"/>
    <property type="molecule type" value="Genomic_DNA"/>
</dbReference>
<evidence type="ECO:0000256" key="1">
    <source>
        <dbReference type="SAM" id="Coils"/>
    </source>
</evidence>
<evidence type="ECO:0000313" key="3">
    <source>
        <dbReference type="Proteomes" id="UP001328107"/>
    </source>
</evidence>
<gene>
    <name evidence="2" type="ORF">PMAYCL1PPCAC_09813</name>
</gene>
<dbReference type="AlphaFoldDB" id="A0AAN5C6U2"/>
<keyword evidence="3" id="KW-1185">Reference proteome</keyword>